<keyword evidence="2" id="KW-0732">Signal</keyword>
<dbReference type="EMBL" id="JBBCAQ010000022">
    <property type="protein sequence ID" value="KAK7590369.1"/>
    <property type="molecule type" value="Genomic_DNA"/>
</dbReference>
<protein>
    <submittedName>
        <fullName evidence="3">Uncharacterized protein</fullName>
    </submittedName>
</protein>
<feature type="signal peptide" evidence="2">
    <location>
        <begin position="1"/>
        <end position="22"/>
    </location>
</feature>
<feature type="compositionally biased region" description="Polar residues" evidence="1">
    <location>
        <begin position="156"/>
        <end position="168"/>
    </location>
</feature>
<feature type="region of interest" description="Disordered" evidence="1">
    <location>
        <begin position="148"/>
        <end position="168"/>
    </location>
</feature>
<organism evidence="3 4">
    <name type="scientific">Parthenolecanium corni</name>
    <dbReference type="NCBI Taxonomy" id="536013"/>
    <lineage>
        <taxon>Eukaryota</taxon>
        <taxon>Metazoa</taxon>
        <taxon>Ecdysozoa</taxon>
        <taxon>Arthropoda</taxon>
        <taxon>Hexapoda</taxon>
        <taxon>Insecta</taxon>
        <taxon>Pterygota</taxon>
        <taxon>Neoptera</taxon>
        <taxon>Paraneoptera</taxon>
        <taxon>Hemiptera</taxon>
        <taxon>Sternorrhyncha</taxon>
        <taxon>Coccoidea</taxon>
        <taxon>Coccidae</taxon>
        <taxon>Parthenolecanium</taxon>
    </lineage>
</organism>
<sequence>MSHDYWMVFAVLFMSVSHLTQAVDQNEEDSVNEYEDSMDNQISTDVASASDDGLKYYFRRPHYDLVDPKSIEYEPEIQLRDVFSKRSRLYRKYPGKRQNGGYVNDIYDCNPSSKETIRLLYAIHQARLGDIQHIVFCNRLRNPKGIIPNPRYIGKRSNSSPSDYQDEN</sequence>
<proteinExistence type="predicted"/>
<evidence type="ECO:0000313" key="4">
    <source>
        <dbReference type="Proteomes" id="UP001367676"/>
    </source>
</evidence>
<evidence type="ECO:0000313" key="3">
    <source>
        <dbReference type="EMBL" id="KAK7590369.1"/>
    </source>
</evidence>
<accession>A0AAN9TJL9</accession>
<comment type="caution">
    <text evidence="3">The sequence shown here is derived from an EMBL/GenBank/DDBJ whole genome shotgun (WGS) entry which is preliminary data.</text>
</comment>
<evidence type="ECO:0000256" key="1">
    <source>
        <dbReference type="SAM" id="MobiDB-lite"/>
    </source>
</evidence>
<dbReference type="Proteomes" id="UP001367676">
    <property type="component" value="Unassembled WGS sequence"/>
</dbReference>
<evidence type="ECO:0000256" key="2">
    <source>
        <dbReference type="SAM" id="SignalP"/>
    </source>
</evidence>
<keyword evidence="4" id="KW-1185">Reference proteome</keyword>
<reference evidence="3 4" key="1">
    <citation type="submission" date="2024-03" db="EMBL/GenBank/DDBJ databases">
        <title>Adaptation during the transition from Ophiocordyceps entomopathogen to insect associate is accompanied by gene loss and intensified selection.</title>
        <authorList>
            <person name="Ward C.M."/>
            <person name="Onetto C.A."/>
            <person name="Borneman A.R."/>
        </authorList>
    </citation>
    <scope>NUCLEOTIDE SEQUENCE [LARGE SCALE GENOMIC DNA]</scope>
    <source>
        <strain evidence="3">AWRI1</strain>
        <tissue evidence="3">Single Adult Female</tissue>
    </source>
</reference>
<name>A0AAN9TJL9_9HEMI</name>
<dbReference type="AlphaFoldDB" id="A0AAN9TJL9"/>
<gene>
    <name evidence="3" type="ORF">V9T40_001982</name>
</gene>
<feature type="chain" id="PRO_5042934390" evidence="2">
    <location>
        <begin position="23"/>
        <end position="168"/>
    </location>
</feature>